<reference evidence="2" key="1">
    <citation type="journal article" date="2014" name="Proc. Natl. Acad. Sci. U.S.A.">
        <title>Extensive sampling of basidiomycete genomes demonstrates inadequacy of the white-rot/brown-rot paradigm for wood decay fungi.</title>
        <authorList>
            <person name="Riley R."/>
            <person name="Salamov A.A."/>
            <person name="Brown D.W."/>
            <person name="Nagy L.G."/>
            <person name="Floudas D."/>
            <person name="Held B.W."/>
            <person name="Levasseur A."/>
            <person name="Lombard V."/>
            <person name="Morin E."/>
            <person name="Otillar R."/>
            <person name="Lindquist E.A."/>
            <person name="Sun H."/>
            <person name="LaButti K.M."/>
            <person name="Schmutz J."/>
            <person name="Jabbour D."/>
            <person name="Luo H."/>
            <person name="Baker S.E."/>
            <person name="Pisabarro A.G."/>
            <person name="Walton J.D."/>
            <person name="Blanchette R.A."/>
            <person name="Henrissat B."/>
            <person name="Martin F."/>
            <person name="Cullen D."/>
            <person name="Hibbett D.S."/>
            <person name="Grigoriev I.V."/>
        </authorList>
    </citation>
    <scope>NUCLEOTIDE SEQUENCE [LARGE SCALE GENOMIC DNA]</scope>
    <source>
        <strain evidence="2">CBS 339.88</strain>
    </source>
</reference>
<dbReference type="AlphaFoldDB" id="A0A067STQ4"/>
<accession>A0A067STQ4</accession>
<dbReference type="EMBL" id="KL142394">
    <property type="protein sequence ID" value="KDR71069.1"/>
    <property type="molecule type" value="Genomic_DNA"/>
</dbReference>
<keyword evidence="2" id="KW-1185">Reference proteome</keyword>
<organism evidence="1 2">
    <name type="scientific">Galerina marginata (strain CBS 339.88)</name>
    <dbReference type="NCBI Taxonomy" id="685588"/>
    <lineage>
        <taxon>Eukaryota</taxon>
        <taxon>Fungi</taxon>
        <taxon>Dikarya</taxon>
        <taxon>Basidiomycota</taxon>
        <taxon>Agaricomycotina</taxon>
        <taxon>Agaricomycetes</taxon>
        <taxon>Agaricomycetidae</taxon>
        <taxon>Agaricales</taxon>
        <taxon>Agaricineae</taxon>
        <taxon>Strophariaceae</taxon>
        <taxon>Galerina</taxon>
    </lineage>
</organism>
<proteinExistence type="predicted"/>
<protein>
    <recommendedName>
        <fullName evidence="3">F-box domain-containing protein</fullName>
    </recommendedName>
</protein>
<gene>
    <name evidence="1" type="ORF">GALMADRAFT_214086</name>
</gene>
<evidence type="ECO:0008006" key="3">
    <source>
        <dbReference type="Google" id="ProtNLM"/>
    </source>
</evidence>
<name>A0A067STQ4_GALM3</name>
<dbReference type="OrthoDB" id="2745898at2759"/>
<dbReference type="HOGENOM" id="CLU_698391_0_0_1"/>
<sequence length="439" mass="49703">MRNEVTLEAHLPLDLFDLVINELDPEDAQDRFALLNCALVCRSFHYHSSGHLFSTIRIPSDSNPVDRVTFAERIQELYPILEQNETLGQRIKTLIIQTELRFTINPKDRELIQENPFLPLVLSKLSSIRSFTWINRTGTLPWPLFNDSILAGFRKLFSNPSLKSLSLERIEGFPVGLIMRPPNLECLQLVHVDIDDDETDNQLISSRGKLHTMLNHSAPDLSLYISDPPAPSFFSGLRILDVWMRNFNEVRAAWAVMVSAAETLEVLNINDLSHFQYPALIPGPVDLGILKRLHTIKINCTIASGDNVIFPMGICGLLSPPTSPCTIEKVTITIDWIDCGIETEQHRFPDEPAWQSLDEALSRSTLPQLQVVTLDLKLGYTWPEDSSLVLYCASYFNYLTPYIQTLATMVLPTLSRIPTVKTNINVLCYPSRVPYELTT</sequence>
<evidence type="ECO:0000313" key="1">
    <source>
        <dbReference type="EMBL" id="KDR71069.1"/>
    </source>
</evidence>
<evidence type="ECO:0000313" key="2">
    <source>
        <dbReference type="Proteomes" id="UP000027222"/>
    </source>
</evidence>
<dbReference type="Proteomes" id="UP000027222">
    <property type="component" value="Unassembled WGS sequence"/>
</dbReference>